<dbReference type="InterPro" id="IPR013320">
    <property type="entry name" value="ConA-like_dom_sf"/>
</dbReference>
<dbReference type="CDD" id="cd00413">
    <property type="entry name" value="Glyco_hydrolase_16"/>
    <property type="match status" value="1"/>
</dbReference>
<gene>
    <name evidence="4" type="ORF">R6G74_05350</name>
    <name evidence="5" type="ORF">R6P33_05055</name>
</gene>
<evidence type="ECO:0000259" key="3">
    <source>
        <dbReference type="PROSITE" id="PS51762"/>
    </source>
</evidence>
<dbReference type="PANTHER" id="PTHR10963:SF55">
    <property type="entry name" value="GLYCOSIDE HYDROLASE FAMILY 16 PROTEIN"/>
    <property type="match status" value="1"/>
</dbReference>
<keyword evidence="6" id="KW-1185">Reference proteome</keyword>
<organism evidence="4 7">
    <name type="scientific">Actinotignum timonense</name>
    <dbReference type="NCBI Taxonomy" id="1870995"/>
    <lineage>
        <taxon>Bacteria</taxon>
        <taxon>Bacillati</taxon>
        <taxon>Actinomycetota</taxon>
        <taxon>Actinomycetes</taxon>
        <taxon>Actinomycetales</taxon>
        <taxon>Actinomycetaceae</taxon>
        <taxon>Actinotignum</taxon>
    </lineage>
</organism>
<dbReference type="Proteomes" id="UP001288320">
    <property type="component" value="Unassembled WGS sequence"/>
</dbReference>
<feature type="signal peptide" evidence="2">
    <location>
        <begin position="1"/>
        <end position="33"/>
    </location>
</feature>
<dbReference type="RefSeq" id="WP_087069783.1">
    <property type="nucleotide sequence ID" value="NZ_CAUPFC010000011.1"/>
</dbReference>
<sequence>MKLGKNMLLRRSVSSAALLAVVGAATLLPCASAAAPSKDLGGSVAAPEQIIDPSTPAKEGMVLTASSEFNGTSVNDALFTDRYLPHWSTSPGTKANYEVSGGTLKLKITADQQPWDPNFDGSTRVSSLQTYQKDYLHEWTKYPGIAQHTQPFRGHLQKYGYFELRARAASGGGLHSAWWMTGANQDVPEGQGGWSRQNGEVDIFEILGRNNATVAQSAIHPWGDWGRLFPWTTKISTGTDLSEGFHTYGFEWKPSGMKVYIDGVEKFSTPLSPNYPMLTYLGLYEKREADSWTGPFDPAIPYPKTFEIDYFRAYQFAPSSLPYTLATTDGVMRGETRVASGTTRWLGGAGNDVTLTSVYAPEAGTYRLGIEYRSGEVRDLHVNVNDDAYVLGGLSTGSFSGAFSWANTSISLRQGWNTVRLGNPNAPAPDLRNIRIESRE</sequence>
<evidence type="ECO:0000313" key="7">
    <source>
        <dbReference type="Proteomes" id="UP001288320"/>
    </source>
</evidence>
<dbReference type="InterPro" id="IPR050546">
    <property type="entry name" value="Glycosyl_Hydrlase_16"/>
</dbReference>
<dbReference type="InterPro" id="IPR000757">
    <property type="entry name" value="Beta-glucanase-like"/>
</dbReference>
<proteinExistence type="inferred from homology"/>
<feature type="domain" description="GH16" evidence="3">
    <location>
        <begin position="67"/>
        <end position="319"/>
    </location>
</feature>
<evidence type="ECO:0000313" key="5">
    <source>
        <dbReference type="EMBL" id="MDY5146392.1"/>
    </source>
</evidence>
<reference evidence="4 6" key="1">
    <citation type="submission" date="2023-10" db="EMBL/GenBank/DDBJ databases">
        <title>Whole Genome based description of the genera Actinobaculum and Actinotignum reveals a complex phylogenetic relationship within the species included in the genus Actinotignum.</title>
        <authorList>
            <person name="Jensen C.S."/>
            <person name="Dargis R."/>
            <person name="Kemp M."/>
            <person name="Christensen J.J."/>
        </authorList>
    </citation>
    <scope>NUCLEOTIDE SEQUENCE</scope>
    <source>
        <strain evidence="5 6">SLA_B089</strain>
        <strain evidence="4">SLA_B245</strain>
    </source>
</reference>
<dbReference type="GO" id="GO:0005975">
    <property type="term" value="P:carbohydrate metabolic process"/>
    <property type="evidence" value="ECO:0007669"/>
    <property type="project" value="InterPro"/>
</dbReference>
<dbReference type="EMBL" id="JAWNFV010000009">
    <property type="protein sequence ID" value="MDY5140739.1"/>
    <property type="molecule type" value="Genomic_DNA"/>
</dbReference>
<dbReference type="GeneID" id="92813744"/>
<keyword evidence="2" id="KW-0732">Signal</keyword>
<accession>A0AAW9HM92</accession>
<name>A0AAW9HM92_9ACTO</name>
<evidence type="ECO:0000313" key="4">
    <source>
        <dbReference type="EMBL" id="MDY5140739.1"/>
    </source>
</evidence>
<feature type="chain" id="PRO_5043353646" evidence="2">
    <location>
        <begin position="34"/>
        <end position="440"/>
    </location>
</feature>
<dbReference type="PROSITE" id="PS51762">
    <property type="entry name" value="GH16_2"/>
    <property type="match status" value="1"/>
</dbReference>
<dbReference type="AlphaFoldDB" id="A0AAW9HM92"/>
<dbReference type="Gene3D" id="2.60.120.200">
    <property type="match status" value="1"/>
</dbReference>
<dbReference type="SUPFAM" id="SSF49899">
    <property type="entry name" value="Concanavalin A-like lectins/glucanases"/>
    <property type="match status" value="1"/>
</dbReference>
<evidence type="ECO:0000256" key="2">
    <source>
        <dbReference type="SAM" id="SignalP"/>
    </source>
</evidence>
<dbReference type="Pfam" id="PF00722">
    <property type="entry name" value="Glyco_hydro_16"/>
    <property type="match status" value="1"/>
</dbReference>
<dbReference type="GO" id="GO:0004553">
    <property type="term" value="F:hydrolase activity, hydrolyzing O-glycosyl compounds"/>
    <property type="evidence" value="ECO:0007669"/>
    <property type="project" value="InterPro"/>
</dbReference>
<comment type="similarity">
    <text evidence="1">Belongs to the glycosyl hydrolase 16 family.</text>
</comment>
<dbReference type="EMBL" id="JAWNFY010000011">
    <property type="protein sequence ID" value="MDY5146392.1"/>
    <property type="molecule type" value="Genomic_DNA"/>
</dbReference>
<evidence type="ECO:0000313" key="6">
    <source>
        <dbReference type="Proteomes" id="UP001284901"/>
    </source>
</evidence>
<dbReference type="Proteomes" id="UP001284901">
    <property type="component" value="Unassembled WGS sequence"/>
</dbReference>
<protein>
    <submittedName>
        <fullName evidence="4">Family 16 glycosylhydrolase</fullName>
    </submittedName>
</protein>
<evidence type="ECO:0000256" key="1">
    <source>
        <dbReference type="ARBA" id="ARBA00006865"/>
    </source>
</evidence>
<dbReference type="Gene3D" id="2.60.120.260">
    <property type="entry name" value="Galactose-binding domain-like"/>
    <property type="match status" value="1"/>
</dbReference>
<dbReference type="PANTHER" id="PTHR10963">
    <property type="entry name" value="GLYCOSYL HYDROLASE-RELATED"/>
    <property type="match status" value="1"/>
</dbReference>
<comment type="caution">
    <text evidence="4">The sequence shown here is derived from an EMBL/GenBank/DDBJ whole genome shotgun (WGS) entry which is preliminary data.</text>
</comment>